<keyword evidence="2" id="KW-1185">Reference proteome</keyword>
<organism evidence="1 2">
    <name type="scientific">Mucilaginibacter dorajii</name>
    <dbReference type="NCBI Taxonomy" id="692994"/>
    <lineage>
        <taxon>Bacteria</taxon>
        <taxon>Pseudomonadati</taxon>
        <taxon>Bacteroidota</taxon>
        <taxon>Sphingobacteriia</taxon>
        <taxon>Sphingobacteriales</taxon>
        <taxon>Sphingobacteriaceae</taxon>
        <taxon>Mucilaginibacter</taxon>
    </lineage>
</organism>
<reference evidence="2" key="1">
    <citation type="journal article" date="2019" name="Int. J. Syst. Evol. Microbiol.">
        <title>The Global Catalogue of Microorganisms (GCM) 10K type strain sequencing project: providing services to taxonomists for standard genome sequencing and annotation.</title>
        <authorList>
            <consortium name="The Broad Institute Genomics Platform"/>
            <consortium name="The Broad Institute Genome Sequencing Center for Infectious Disease"/>
            <person name="Wu L."/>
            <person name="Ma J."/>
        </authorList>
    </citation>
    <scope>NUCLEOTIDE SEQUENCE [LARGE SCALE GENOMIC DNA]</scope>
    <source>
        <strain evidence="2">JCM 16601</strain>
    </source>
</reference>
<evidence type="ECO:0000313" key="1">
    <source>
        <dbReference type="EMBL" id="GAA3972963.1"/>
    </source>
</evidence>
<sequence>MIWLTTATGATAQINLPRQDQQIKFTWLSDTLNHKPEAYSAMLVSVKLAGCPKAFYMQFDLGAPHSMLYSQQIKNIIGKYPKTDTGTFNIAKGAGKNAVIIGTIGEDMIDGKTLIIDYPKQELSIVTTLPEKLSKQTTLGSFMLMKGSILLPAILNGKQTILFFDTGSSAFELLTSKETADKLAAPNTTTESYPVKSWGRTLTANTTHTQDSLGIAVQKLPIKNVTYIDGASDSQVQQMLKLGIGGMVGNKLFLNTILILDTRNKKFGLVIK</sequence>
<proteinExistence type="predicted"/>
<dbReference type="EMBL" id="BAAAZC010000017">
    <property type="protein sequence ID" value="GAA3972963.1"/>
    <property type="molecule type" value="Genomic_DNA"/>
</dbReference>
<accession>A0ABP7PY21</accession>
<name>A0ABP7PY21_9SPHI</name>
<comment type="caution">
    <text evidence="1">The sequence shown here is derived from an EMBL/GenBank/DDBJ whole genome shotgun (WGS) entry which is preliminary data.</text>
</comment>
<gene>
    <name evidence="1" type="ORF">GCM10022210_23830</name>
</gene>
<evidence type="ECO:0008006" key="3">
    <source>
        <dbReference type="Google" id="ProtNLM"/>
    </source>
</evidence>
<protein>
    <recommendedName>
        <fullName evidence="3">Aspartyl protease</fullName>
    </recommendedName>
</protein>
<dbReference type="Proteomes" id="UP001500742">
    <property type="component" value="Unassembled WGS sequence"/>
</dbReference>
<evidence type="ECO:0000313" key="2">
    <source>
        <dbReference type="Proteomes" id="UP001500742"/>
    </source>
</evidence>